<keyword evidence="4" id="KW-1185">Reference proteome</keyword>
<reference evidence="3 4" key="1">
    <citation type="submission" date="2019-01" db="EMBL/GenBank/DDBJ databases">
        <title>Draft genome sequence of Dictyobacter sp. Uno17.</title>
        <authorList>
            <person name="Wang C.M."/>
            <person name="Zheng Y."/>
            <person name="Sakai Y."/>
            <person name="Abe K."/>
            <person name="Yokota A."/>
            <person name="Yabe S."/>
        </authorList>
    </citation>
    <scope>NUCLEOTIDE SEQUENCE [LARGE SCALE GENOMIC DNA]</scope>
    <source>
        <strain evidence="3 4">Uno17</strain>
    </source>
</reference>
<comment type="caution">
    <text evidence="3">The sequence shown here is derived from an EMBL/GenBank/DDBJ whole genome shotgun (WGS) entry which is preliminary data.</text>
</comment>
<dbReference type="RefSeq" id="WP_149401525.1">
    <property type="nucleotide sequence ID" value="NZ_BIXY01000026.1"/>
</dbReference>
<sequence length="325" mass="34570">MTHVSQDAANTPPAAAAPVMTYPQNGRPQTWGGATANTADVADQEVRTTPDTYRETQPQAGIQPISSAHAAFTETPHPYQDQWQTPQQPIWEGHAHNPFPLPATPPPFQTSSQHSPSLPYLQSGGSLSQRPKTRLGYTVAGMCFMAATLIMIFVFIMAQNLPATNEQAAASSSTNGPKVIIQPTNTSHRPGITPTTVSVTPTPSVAAAGSYIHNINLASSVNTGTGQPVQTANIFHFGQPVYITMTIQQAAYSGAVCLQWTINQQVIPYAAAAAPTGAAYLTQTNAYFYYKPGGIGPGSVDVYWASTTACANKVFIQHLPFTVVK</sequence>
<dbReference type="AlphaFoldDB" id="A0A5A5TAW0"/>
<evidence type="ECO:0000256" key="2">
    <source>
        <dbReference type="SAM" id="Phobius"/>
    </source>
</evidence>
<accession>A0A5A5TAW0</accession>
<feature type="compositionally biased region" description="Low complexity" evidence="1">
    <location>
        <begin position="8"/>
        <end position="18"/>
    </location>
</feature>
<organism evidence="3 4">
    <name type="scientific">Dictyobacter arantiisoli</name>
    <dbReference type="NCBI Taxonomy" id="2014874"/>
    <lineage>
        <taxon>Bacteria</taxon>
        <taxon>Bacillati</taxon>
        <taxon>Chloroflexota</taxon>
        <taxon>Ktedonobacteria</taxon>
        <taxon>Ktedonobacterales</taxon>
        <taxon>Dictyobacteraceae</taxon>
        <taxon>Dictyobacter</taxon>
    </lineage>
</organism>
<keyword evidence="2" id="KW-0472">Membrane</keyword>
<feature type="region of interest" description="Disordered" evidence="1">
    <location>
        <begin position="1"/>
        <end position="40"/>
    </location>
</feature>
<dbReference type="Proteomes" id="UP000322530">
    <property type="component" value="Unassembled WGS sequence"/>
</dbReference>
<feature type="region of interest" description="Disordered" evidence="1">
    <location>
        <begin position="90"/>
        <end position="131"/>
    </location>
</feature>
<feature type="transmembrane region" description="Helical" evidence="2">
    <location>
        <begin position="135"/>
        <end position="158"/>
    </location>
</feature>
<gene>
    <name evidence="3" type="ORF">KDI_21020</name>
</gene>
<protein>
    <submittedName>
        <fullName evidence="3">Uncharacterized protein</fullName>
    </submittedName>
</protein>
<evidence type="ECO:0000313" key="3">
    <source>
        <dbReference type="EMBL" id="GCF08538.1"/>
    </source>
</evidence>
<feature type="compositionally biased region" description="Pro residues" evidence="1">
    <location>
        <begin position="99"/>
        <end position="108"/>
    </location>
</feature>
<name>A0A5A5TAW0_9CHLR</name>
<dbReference type="OrthoDB" id="166758at2"/>
<proteinExistence type="predicted"/>
<keyword evidence="2" id="KW-0812">Transmembrane</keyword>
<evidence type="ECO:0000313" key="4">
    <source>
        <dbReference type="Proteomes" id="UP000322530"/>
    </source>
</evidence>
<keyword evidence="2" id="KW-1133">Transmembrane helix</keyword>
<evidence type="ECO:0000256" key="1">
    <source>
        <dbReference type="SAM" id="MobiDB-lite"/>
    </source>
</evidence>
<dbReference type="EMBL" id="BIXY01000026">
    <property type="protein sequence ID" value="GCF08538.1"/>
    <property type="molecule type" value="Genomic_DNA"/>
</dbReference>